<name>A0A0E0MMK1_ORYPU</name>
<keyword evidence="2" id="KW-0732">Signal</keyword>
<evidence type="ECO:0000313" key="4">
    <source>
        <dbReference type="Proteomes" id="UP000026962"/>
    </source>
</evidence>
<protein>
    <submittedName>
        <fullName evidence="3">Uncharacterized protein</fullName>
    </submittedName>
</protein>
<keyword evidence="1" id="KW-0472">Membrane</keyword>
<proteinExistence type="predicted"/>
<dbReference type="EnsemblPlants" id="OPUNC12G11220.1">
    <property type="protein sequence ID" value="OPUNC12G11220.1"/>
    <property type="gene ID" value="OPUNC12G11220"/>
</dbReference>
<evidence type="ECO:0000256" key="1">
    <source>
        <dbReference type="SAM" id="Phobius"/>
    </source>
</evidence>
<organism evidence="3">
    <name type="scientific">Oryza punctata</name>
    <name type="common">Red rice</name>
    <dbReference type="NCBI Taxonomy" id="4537"/>
    <lineage>
        <taxon>Eukaryota</taxon>
        <taxon>Viridiplantae</taxon>
        <taxon>Streptophyta</taxon>
        <taxon>Embryophyta</taxon>
        <taxon>Tracheophyta</taxon>
        <taxon>Spermatophyta</taxon>
        <taxon>Magnoliopsida</taxon>
        <taxon>Liliopsida</taxon>
        <taxon>Poales</taxon>
        <taxon>Poaceae</taxon>
        <taxon>BOP clade</taxon>
        <taxon>Oryzoideae</taxon>
        <taxon>Oryzeae</taxon>
        <taxon>Oryzinae</taxon>
        <taxon>Oryza</taxon>
    </lineage>
</organism>
<dbReference type="Gene3D" id="2.120.10.30">
    <property type="entry name" value="TolB, C-terminal domain"/>
    <property type="match status" value="1"/>
</dbReference>
<dbReference type="Gramene" id="OPUNC12G11220.1">
    <property type="protein sequence ID" value="OPUNC12G11220.1"/>
    <property type="gene ID" value="OPUNC12G11220"/>
</dbReference>
<keyword evidence="1" id="KW-0812">Transmembrane</keyword>
<evidence type="ECO:0000256" key="2">
    <source>
        <dbReference type="SAM" id="SignalP"/>
    </source>
</evidence>
<feature type="signal peptide" evidence="2">
    <location>
        <begin position="1"/>
        <end position="30"/>
    </location>
</feature>
<dbReference type="AlphaFoldDB" id="A0A0E0MMK1"/>
<dbReference type="PANTHER" id="PTHR19328">
    <property type="entry name" value="HEDGEHOG-INTERACTING PROTEIN"/>
    <property type="match status" value="1"/>
</dbReference>
<dbReference type="OMA" id="CCIPHAS"/>
<feature type="transmembrane region" description="Helical" evidence="1">
    <location>
        <begin position="509"/>
        <end position="530"/>
    </location>
</feature>
<evidence type="ECO:0000313" key="3">
    <source>
        <dbReference type="EnsemblPlants" id="OPUNC12G11220.1"/>
    </source>
</evidence>
<dbReference type="InterPro" id="IPR011042">
    <property type="entry name" value="6-blade_b-propeller_TolB-like"/>
</dbReference>
<dbReference type="STRING" id="4537.A0A0E0MMK1"/>
<keyword evidence="4" id="KW-1185">Reference proteome</keyword>
<dbReference type="Proteomes" id="UP000026962">
    <property type="component" value="Chromosome 12"/>
</dbReference>
<accession>A0A0E0MMK1</accession>
<reference evidence="3" key="2">
    <citation type="submission" date="2018-05" db="EMBL/GenBank/DDBJ databases">
        <title>OpunRS2 (Oryza punctata Reference Sequence Version 2).</title>
        <authorList>
            <person name="Zhang J."/>
            <person name="Kudrna D."/>
            <person name="Lee S."/>
            <person name="Talag J."/>
            <person name="Welchert J."/>
            <person name="Wing R.A."/>
        </authorList>
    </citation>
    <scope>NUCLEOTIDE SEQUENCE [LARGE SCALE GENOMIC DNA]</scope>
</reference>
<feature type="chain" id="PRO_5002368133" evidence="2">
    <location>
        <begin position="31"/>
        <end position="573"/>
    </location>
</feature>
<reference evidence="3" key="1">
    <citation type="submission" date="2015-04" db="UniProtKB">
        <authorList>
            <consortium name="EnsemblPlants"/>
        </authorList>
    </citation>
    <scope>IDENTIFICATION</scope>
</reference>
<dbReference type="PANTHER" id="PTHR19328:SF13">
    <property type="entry name" value="HIPL1 PROTEIN"/>
    <property type="match status" value="1"/>
</dbReference>
<dbReference type="InterPro" id="IPR011041">
    <property type="entry name" value="Quinoprot_gluc/sorb_DH_b-prop"/>
</dbReference>
<sequence length="573" mass="62349">MGWVRGGNIFCLAATAVVLLLLLLLAPLNPKDELQQPVQVKSFNSPEDASAAEALTESKLGLIRCIQRMDDGDIKVDHGGEPVYLGPVILLTLFSIGTPTVHSSPHATCIEKVYASNSYSTMAAYLDGSSRVMLASRDGMIWLANMPKHGSFQGIDGDMEARTPFLDLRERVHYGAVGSLGIKSIAFHPNFTTNGLFYVSYTCDSARSSECAVGKAGNGVQWSRYWLIVTEFYAKNSMGMAKTSNPKEVKTIFSMALPPPQELLVSSPNLGGQVFFKDRSMYVATGHGVINTPAAGYVDLSRDERLLHGKIIRLDMNDYFPGKQQQQEIIVMGVGDPKGCSFHPNDTRFVYCGVVVNGTAQVRLINIKGENRGSYTVIHHGWLPEITCGFSYQATTDPYLKGRYLFIYNSNMWAATETPQGSGHYTSMRIALGCSTSSSSMACDPNSATIVGLIHFIGEDNNGDILFLTTSGIYRVVHPSLCHYPTGEPVDEAAGDGMNRLPSHQQPTWVKTLLAIVGGIGVILITWFYVINSVVCTGRNDGDGQEPRSIEVGVCTQNTINCCIPHASTRADE</sequence>
<dbReference type="HOGENOM" id="CLU_034420_0_0_1"/>
<keyword evidence="1" id="KW-1133">Transmembrane helix</keyword>
<dbReference type="SUPFAM" id="SSF50952">
    <property type="entry name" value="Soluble quinoprotein glucose dehydrogenase"/>
    <property type="match status" value="1"/>
</dbReference>
<dbReference type="eggNOG" id="ENOG502QQKP">
    <property type="taxonomic scope" value="Eukaryota"/>
</dbReference>